<name>A0A3M8AWT8_9BACL</name>
<dbReference type="InterPro" id="IPR022634">
    <property type="entry name" value="DNA_polIII_beta_N"/>
</dbReference>
<dbReference type="CDD" id="cd00140">
    <property type="entry name" value="beta_clamp"/>
    <property type="match status" value="1"/>
</dbReference>
<comment type="caution">
    <text evidence="14">The sequence shown here is derived from an EMBL/GenBank/DDBJ whole genome shotgun (WGS) entry which is preliminary data.</text>
</comment>
<comment type="similarity">
    <text evidence="2 10">Belongs to the beta sliding clamp family.</text>
</comment>
<dbReference type="GO" id="GO:0006271">
    <property type="term" value="P:DNA strand elongation involved in DNA replication"/>
    <property type="evidence" value="ECO:0007669"/>
    <property type="project" value="TreeGrafter"/>
</dbReference>
<keyword evidence="6 10" id="KW-0548">Nucleotidyltransferase</keyword>
<dbReference type="SMART" id="SM00480">
    <property type="entry name" value="POL3Bc"/>
    <property type="match status" value="1"/>
</dbReference>
<evidence type="ECO:0000259" key="12">
    <source>
        <dbReference type="Pfam" id="PF02767"/>
    </source>
</evidence>
<dbReference type="GO" id="GO:0008408">
    <property type="term" value="F:3'-5' exonuclease activity"/>
    <property type="evidence" value="ECO:0007669"/>
    <property type="project" value="InterPro"/>
</dbReference>
<dbReference type="Gene3D" id="3.70.10.10">
    <property type="match status" value="1"/>
</dbReference>
<keyword evidence="7 10" id="KW-0235">DNA replication</keyword>
<evidence type="ECO:0000256" key="6">
    <source>
        <dbReference type="ARBA" id="ARBA00022695"/>
    </source>
</evidence>
<evidence type="ECO:0000313" key="14">
    <source>
        <dbReference type="EMBL" id="RNB55618.1"/>
    </source>
</evidence>
<feature type="domain" description="DNA polymerase III beta sliding clamp N-terminal" evidence="11">
    <location>
        <begin position="1"/>
        <end position="127"/>
    </location>
</feature>
<dbReference type="SUPFAM" id="SSF55979">
    <property type="entry name" value="DNA clamp"/>
    <property type="match status" value="3"/>
</dbReference>
<protein>
    <recommendedName>
        <fullName evidence="3 10">Beta sliding clamp</fullName>
    </recommendedName>
</protein>
<dbReference type="InterPro" id="IPR001001">
    <property type="entry name" value="DNA_polIII_beta"/>
</dbReference>
<dbReference type="GO" id="GO:0003677">
    <property type="term" value="F:DNA binding"/>
    <property type="evidence" value="ECO:0007669"/>
    <property type="project" value="UniProtKB-UniRule"/>
</dbReference>
<dbReference type="EMBL" id="RHHS01000034">
    <property type="protein sequence ID" value="RNB55618.1"/>
    <property type="molecule type" value="Genomic_DNA"/>
</dbReference>
<evidence type="ECO:0000259" key="11">
    <source>
        <dbReference type="Pfam" id="PF00712"/>
    </source>
</evidence>
<dbReference type="Pfam" id="PF00712">
    <property type="entry name" value="DNA_pol3_beta"/>
    <property type="match status" value="1"/>
</dbReference>
<dbReference type="PANTHER" id="PTHR30478:SF0">
    <property type="entry name" value="BETA SLIDING CLAMP"/>
    <property type="match status" value="1"/>
</dbReference>
<dbReference type="NCBIfam" id="TIGR00663">
    <property type="entry name" value="dnan"/>
    <property type="match status" value="1"/>
</dbReference>
<evidence type="ECO:0000256" key="8">
    <source>
        <dbReference type="ARBA" id="ARBA00022932"/>
    </source>
</evidence>
<dbReference type="GO" id="GO:0003887">
    <property type="term" value="F:DNA-directed DNA polymerase activity"/>
    <property type="evidence" value="ECO:0007669"/>
    <property type="project" value="UniProtKB-UniRule"/>
</dbReference>
<dbReference type="RefSeq" id="WP_122905484.1">
    <property type="nucleotide sequence ID" value="NZ_CP154342.1"/>
</dbReference>
<evidence type="ECO:0000256" key="5">
    <source>
        <dbReference type="ARBA" id="ARBA00022679"/>
    </source>
</evidence>
<evidence type="ECO:0000313" key="15">
    <source>
        <dbReference type="Proteomes" id="UP000268829"/>
    </source>
</evidence>
<evidence type="ECO:0000256" key="1">
    <source>
        <dbReference type="ARBA" id="ARBA00004496"/>
    </source>
</evidence>
<dbReference type="Pfam" id="PF02768">
    <property type="entry name" value="DNA_pol3_beta_3"/>
    <property type="match status" value="1"/>
</dbReference>
<evidence type="ECO:0000256" key="10">
    <source>
        <dbReference type="PIRNR" id="PIRNR000804"/>
    </source>
</evidence>
<feature type="domain" description="DNA polymerase III beta sliding clamp C-terminal" evidence="13">
    <location>
        <begin position="255"/>
        <end position="377"/>
    </location>
</feature>
<dbReference type="InterPro" id="IPR022635">
    <property type="entry name" value="DNA_polIII_beta_C"/>
</dbReference>
<dbReference type="InterPro" id="IPR022637">
    <property type="entry name" value="DNA_polIII_beta_cen"/>
</dbReference>
<dbReference type="InterPro" id="IPR046938">
    <property type="entry name" value="DNA_clamp_sf"/>
</dbReference>
<dbReference type="PIRSF" id="PIRSF000804">
    <property type="entry name" value="DNA_pol_III_b"/>
    <property type="match status" value="1"/>
</dbReference>
<comment type="subunit">
    <text evidence="10">Forms a ring-shaped head-to-tail homodimer around DNA.</text>
</comment>
<keyword evidence="9" id="KW-0238">DNA-binding</keyword>
<dbReference type="GO" id="GO:0005737">
    <property type="term" value="C:cytoplasm"/>
    <property type="evidence" value="ECO:0007669"/>
    <property type="project" value="UniProtKB-SubCell"/>
</dbReference>
<dbReference type="FunFam" id="3.10.150.10:FF:000007">
    <property type="entry name" value="Beta sliding clamp"/>
    <property type="match status" value="1"/>
</dbReference>
<evidence type="ECO:0000256" key="2">
    <source>
        <dbReference type="ARBA" id="ARBA00010752"/>
    </source>
</evidence>
<comment type="function">
    <text evidence="10">Confers DNA tethering and processivity to DNA polymerases and other proteins. Acts as a clamp, forming a ring around DNA (a reaction catalyzed by the clamp-loading complex) which diffuses in an ATP-independent manner freely and bidirectionally along dsDNA. Initially characterized for its ability to contact the catalytic subunit of DNA polymerase III (Pol III), a complex, multichain enzyme responsible for most of the replicative synthesis in bacteria; Pol III exhibits 3'-5' exonuclease proofreading activity. The beta chain is required for initiation of replication as well as for processivity of DNA replication.</text>
</comment>
<reference evidence="14 15" key="1">
    <citation type="submission" date="2018-10" db="EMBL/GenBank/DDBJ databases">
        <title>Phylogenomics of Brevibacillus.</title>
        <authorList>
            <person name="Dunlap C."/>
        </authorList>
    </citation>
    <scope>NUCLEOTIDE SEQUENCE [LARGE SCALE GENOMIC DNA]</scope>
    <source>
        <strain evidence="14 15">DSM 100115</strain>
    </source>
</reference>
<gene>
    <name evidence="14" type="primary">dnaN</name>
    <name evidence="14" type="ORF">EDM57_14810</name>
</gene>
<dbReference type="PANTHER" id="PTHR30478">
    <property type="entry name" value="DNA POLYMERASE III SUBUNIT BETA"/>
    <property type="match status" value="1"/>
</dbReference>
<organism evidence="14 15">
    <name type="scientific">Brevibacillus gelatini</name>
    <dbReference type="NCBI Taxonomy" id="1655277"/>
    <lineage>
        <taxon>Bacteria</taxon>
        <taxon>Bacillati</taxon>
        <taxon>Bacillota</taxon>
        <taxon>Bacilli</taxon>
        <taxon>Bacillales</taxon>
        <taxon>Paenibacillaceae</taxon>
        <taxon>Brevibacillus</taxon>
    </lineage>
</organism>
<dbReference type="AlphaFoldDB" id="A0A3M8AWT8"/>
<dbReference type="OrthoDB" id="8421503at2"/>
<evidence type="ECO:0000256" key="3">
    <source>
        <dbReference type="ARBA" id="ARBA00021035"/>
    </source>
</evidence>
<comment type="subcellular location">
    <subcellularLocation>
        <location evidence="1 10">Cytoplasm</location>
    </subcellularLocation>
</comment>
<dbReference type="GO" id="GO:0009360">
    <property type="term" value="C:DNA polymerase III complex"/>
    <property type="evidence" value="ECO:0007669"/>
    <property type="project" value="InterPro"/>
</dbReference>
<keyword evidence="4 10" id="KW-0963">Cytoplasm</keyword>
<evidence type="ECO:0000259" key="13">
    <source>
        <dbReference type="Pfam" id="PF02768"/>
    </source>
</evidence>
<evidence type="ECO:0000256" key="9">
    <source>
        <dbReference type="ARBA" id="ARBA00023125"/>
    </source>
</evidence>
<keyword evidence="8 10" id="KW-0239">DNA-directed DNA polymerase</keyword>
<sequence>MHITVQRDKLSNAVSHVSKAVSSRTTIPILTGIKIKTDDEGITLTASDSDISIEVQIPLEEAGDWGVTIHQPGSIVLPARIFSEIVRKLPSNEIHIQADDRLVTQIRSGQAEFTINGMDASEYPQLPHLEEDKVISVPCDLLKAMIRQTVFGVSTSEMRPILTGIMWSLEQGKLRFVATDSHRLASRTAMVECPEDLSFHNVVVPGKSCNELMKILDDDQNLADIVVADNQILVKSKHILFYSRLLEGTYPDTTRIIPQGSKTEITVSTKEFLQSIERASLLSREGKSNVVKLVTLSDGSVEITSNAPEIGKVTDILMPKALNGEELKISFNAKYMIDALRAIDSTEIKASFTGPMSPFVIRPTDHDWMLHLILPVRTY</sequence>
<dbReference type="Pfam" id="PF02767">
    <property type="entry name" value="DNA_pol3_beta_2"/>
    <property type="match status" value="1"/>
</dbReference>
<keyword evidence="5 10" id="KW-0808">Transferase</keyword>
<feature type="domain" description="DNA polymerase III beta sliding clamp central" evidence="12">
    <location>
        <begin position="137"/>
        <end position="252"/>
    </location>
</feature>
<accession>A0A3M8AWT8</accession>
<evidence type="ECO:0000256" key="7">
    <source>
        <dbReference type="ARBA" id="ARBA00022705"/>
    </source>
</evidence>
<keyword evidence="15" id="KW-1185">Reference proteome</keyword>
<dbReference type="Gene3D" id="3.10.150.10">
    <property type="entry name" value="DNA Polymerase III, subunit A, domain 2"/>
    <property type="match status" value="1"/>
</dbReference>
<evidence type="ECO:0000256" key="4">
    <source>
        <dbReference type="ARBA" id="ARBA00022490"/>
    </source>
</evidence>
<dbReference type="Proteomes" id="UP000268829">
    <property type="component" value="Unassembled WGS sequence"/>
</dbReference>
<proteinExistence type="inferred from homology"/>